<dbReference type="InterPro" id="IPR000845">
    <property type="entry name" value="Nucleoside_phosphorylase_d"/>
</dbReference>
<dbReference type="Proteomes" id="UP001082899">
    <property type="component" value="Unassembled WGS sequence"/>
</dbReference>
<dbReference type="Pfam" id="PF01048">
    <property type="entry name" value="PNP_UDP_1"/>
    <property type="match status" value="1"/>
</dbReference>
<keyword evidence="3" id="KW-0028">Amino-acid biosynthesis</keyword>
<gene>
    <name evidence="7" type="ORF">OVY01_11105</name>
</gene>
<evidence type="ECO:0000313" key="8">
    <source>
        <dbReference type="Proteomes" id="UP001082899"/>
    </source>
</evidence>
<dbReference type="EC" id="3.2.2.9" evidence="2"/>
<dbReference type="SUPFAM" id="SSF53167">
    <property type="entry name" value="Purine and uridine phosphorylases"/>
    <property type="match status" value="1"/>
</dbReference>
<evidence type="ECO:0000256" key="4">
    <source>
        <dbReference type="ARBA" id="ARBA00022801"/>
    </source>
</evidence>
<organism evidence="7 8">
    <name type="scientific">Robbsia betulipollinis</name>
    <dbReference type="NCBI Taxonomy" id="2981849"/>
    <lineage>
        <taxon>Bacteria</taxon>
        <taxon>Pseudomonadati</taxon>
        <taxon>Pseudomonadota</taxon>
        <taxon>Betaproteobacteria</taxon>
        <taxon>Burkholderiales</taxon>
        <taxon>Burkholderiaceae</taxon>
        <taxon>Robbsia</taxon>
    </lineage>
</organism>
<dbReference type="InterPro" id="IPR035994">
    <property type="entry name" value="Nucleoside_phosphorylase_sf"/>
</dbReference>
<feature type="domain" description="Nucleoside phosphorylase" evidence="6">
    <location>
        <begin position="2"/>
        <end position="235"/>
    </location>
</feature>
<keyword evidence="5" id="KW-0486">Methionine biosynthesis</keyword>
<dbReference type="PANTHER" id="PTHR46832">
    <property type="entry name" value="5'-METHYLTHIOADENOSINE/S-ADENOSYLHOMOCYSTEINE NUCLEOSIDASE"/>
    <property type="match status" value="1"/>
</dbReference>
<accession>A0ABT3ZMI9</accession>
<evidence type="ECO:0000256" key="5">
    <source>
        <dbReference type="ARBA" id="ARBA00023167"/>
    </source>
</evidence>
<dbReference type="InterPro" id="IPR010049">
    <property type="entry name" value="MTA_SAH_Nsdase"/>
</dbReference>
<dbReference type="CDD" id="cd09008">
    <property type="entry name" value="MTAN"/>
    <property type="match status" value="1"/>
</dbReference>
<keyword evidence="7" id="KW-0326">Glycosidase</keyword>
<dbReference type="NCBIfam" id="TIGR01704">
    <property type="entry name" value="MTA_SAH-Nsdase"/>
    <property type="match status" value="1"/>
</dbReference>
<evidence type="ECO:0000256" key="1">
    <source>
        <dbReference type="ARBA" id="ARBA00004945"/>
    </source>
</evidence>
<evidence type="ECO:0000256" key="3">
    <source>
        <dbReference type="ARBA" id="ARBA00022605"/>
    </source>
</evidence>
<dbReference type="GO" id="GO:0008782">
    <property type="term" value="F:adenosylhomocysteine nucleosidase activity"/>
    <property type="evidence" value="ECO:0007669"/>
    <property type="project" value="UniProtKB-EC"/>
</dbReference>
<keyword evidence="4 7" id="KW-0378">Hydrolase</keyword>
<name>A0ABT3ZMI9_9BURK</name>
<keyword evidence="8" id="KW-1185">Reference proteome</keyword>
<evidence type="ECO:0000256" key="2">
    <source>
        <dbReference type="ARBA" id="ARBA00011974"/>
    </source>
</evidence>
<reference evidence="7" key="1">
    <citation type="submission" date="2022-11" db="EMBL/GenBank/DDBJ databases">
        <title>Robbsia betulipollinis sp. nov., isolated from pollen of birch (Betula pendula).</title>
        <authorList>
            <person name="Shi H."/>
            <person name="Ambika Manirajan B."/>
            <person name="Ratering S."/>
            <person name="Geissler-Plaum R."/>
            <person name="Schnell S."/>
        </authorList>
    </citation>
    <scope>NUCLEOTIDE SEQUENCE</scope>
    <source>
        <strain evidence="7">Bb-Pol-6</strain>
    </source>
</reference>
<sequence>MLAALPEEIAGLVEQMSSRRVARWGQRDFHAGILHGQSCVIALSRIGKVAAAASAATLIHRFDVKAIVFSGVAGGMGPAVRVGDVVLAEALIQHDLDASPLFPRFEVPLLGQSRFKADPGLTGRLAQAVGAFLPRAPVLEDGSPPRLHRGMIASGDRFVSGDTERAALRRALPDLLAVDMEGAAVAQVCYEHDVPFAMVRTISDTADEHAAASFARFLAERAAPYAQAIFSAFLAPPVA</sequence>
<dbReference type="PANTHER" id="PTHR46832:SF1">
    <property type="entry name" value="5'-METHYLTHIOADENOSINE_S-ADENOSYLHOMOCYSTEINE NUCLEOSIDASE"/>
    <property type="match status" value="1"/>
</dbReference>
<protein>
    <recommendedName>
        <fullName evidence="2">adenosylhomocysteine nucleosidase</fullName>
        <ecNumber evidence="2">3.2.2.9</ecNumber>
    </recommendedName>
</protein>
<evidence type="ECO:0000259" key="6">
    <source>
        <dbReference type="Pfam" id="PF01048"/>
    </source>
</evidence>
<evidence type="ECO:0000313" key="7">
    <source>
        <dbReference type="EMBL" id="MCY0387771.1"/>
    </source>
</evidence>
<proteinExistence type="predicted"/>
<comment type="pathway">
    <text evidence="1">Amino-acid biosynthesis; L-methionine biosynthesis via salvage pathway; S-methyl-5-thio-alpha-D-ribose 1-phosphate from S-methyl-5'-thioadenosine (hydrolase route): step 1/2.</text>
</comment>
<dbReference type="Gene3D" id="3.40.50.1580">
    <property type="entry name" value="Nucleoside phosphorylase domain"/>
    <property type="match status" value="1"/>
</dbReference>
<dbReference type="EMBL" id="JAPMXC010000001">
    <property type="protein sequence ID" value="MCY0387771.1"/>
    <property type="molecule type" value="Genomic_DNA"/>
</dbReference>
<dbReference type="NCBIfam" id="NF004079">
    <property type="entry name" value="PRK05584.1"/>
    <property type="match status" value="1"/>
</dbReference>
<comment type="caution">
    <text evidence="7">The sequence shown here is derived from an EMBL/GenBank/DDBJ whole genome shotgun (WGS) entry which is preliminary data.</text>
</comment>